<evidence type="ECO:0000313" key="1">
    <source>
        <dbReference type="EMBL" id="KAI4821029.1"/>
    </source>
</evidence>
<accession>A0ACB9X5H6</accession>
<sequence>DQKTGGEMRAVCIRKTCSNLLALPALCGIHALNSDVIPGASSYLVYHSTGIPIGSRKCFKHLGEELMMYTLR</sequence>
<evidence type="ECO:0000313" key="2">
    <source>
        <dbReference type="Proteomes" id="UP001057452"/>
    </source>
</evidence>
<proteinExistence type="predicted"/>
<feature type="non-terminal residue" evidence="1">
    <location>
        <position position="72"/>
    </location>
</feature>
<name>A0ACB9X5H6_CHAAC</name>
<reference evidence="1" key="1">
    <citation type="submission" date="2022-05" db="EMBL/GenBank/DDBJ databases">
        <title>Chromosome-level genome of Chaenocephalus aceratus.</title>
        <authorList>
            <person name="Park H."/>
        </authorList>
    </citation>
    <scope>NUCLEOTIDE SEQUENCE</scope>
    <source>
        <strain evidence="1">KU_202001</strain>
    </source>
</reference>
<protein>
    <submittedName>
        <fullName evidence="1">Uncharacterized protein</fullName>
    </submittedName>
</protein>
<comment type="caution">
    <text evidence="1">The sequence shown here is derived from an EMBL/GenBank/DDBJ whole genome shotgun (WGS) entry which is preliminary data.</text>
</comment>
<dbReference type="Proteomes" id="UP001057452">
    <property type="component" value="Chromosome 9"/>
</dbReference>
<keyword evidence="2" id="KW-1185">Reference proteome</keyword>
<dbReference type="EMBL" id="CM043793">
    <property type="protein sequence ID" value="KAI4821029.1"/>
    <property type="molecule type" value="Genomic_DNA"/>
</dbReference>
<gene>
    <name evidence="1" type="ORF">KUCAC02_028981</name>
</gene>
<organism evidence="1 2">
    <name type="scientific">Chaenocephalus aceratus</name>
    <name type="common">Blackfin icefish</name>
    <name type="synonym">Chaenichthys aceratus</name>
    <dbReference type="NCBI Taxonomy" id="36190"/>
    <lineage>
        <taxon>Eukaryota</taxon>
        <taxon>Metazoa</taxon>
        <taxon>Chordata</taxon>
        <taxon>Craniata</taxon>
        <taxon>Vertebrata</taxon>
        <taxon>Euteleostomi</taxon>
        <taxon>Actinopterygii</taxon>
        <taxon>Neopterygii</taxon>
        <taxon>Teleostei</taxon>
        <taxon>Neoteleostei</taxon>
        <taxon>Acanthomorphata</taxon>
        <taxon>Eupercaria</taxon>
        <taxon>Perciformes</taxon>
        <taxon>Notothenioidei</taxon>
        <taxon>Channichthyidae</taxon>
        <taxon>Chaenocephalus</taxon>
    </lineage>
</organism>
<feature type="non-terminal residue" evidence="1">
    <location>
        <position position="1"/>
    </location>
</feature>